<keyword evidence="3" id="KW-1185">Reference proteome</keyword>
<dbReference type="NCBIfam" id="TIGR00277">
    <property type="entry name" value="HDIG"/>
    <property type="match status" value="1"/>
</dbReference>
<proteinExistence type="predicted"/>
<dbReference type="InterPro" id="IPR037522">
    <property type="entry name" value="HD_GYP_dom"/>
</dbReference>
<sequence>MRRVNTSALIPGMVTGEDVFNYNNHLILPKGLILTDKAITKLEFYSIINVRIEDEVIETPETQVKEDTSYSERLKLSPEFQHFQEDFTKETEHFKDVIDNFVGDSGELDADQLVEHALSLLSSENKYVNVFDMLHSMRQLDDATYVHCMNVGLICNIFAHWLRMDEEEIRTATLSGLLHDIGKIKMPEKILKKPGKLTAWEFGVVKTHPKESYKMLENHPLNIHIKNAALMHHERCDGSGYPLGLTSDSIDPYAKMVAIADVYDAMTSARVYRGPLCPFKVIETFENEGFQKYDSKYILPFLENIVDTYLLHDVRLTNGESGKIVYINPHKLSKPTIKVGDKYINLSQEPHLFIDAIL</sequence>
<dbReference type="RefSeq" id="WP_031391138.1">
    <property type="nucleotide sequence ID" value="NZ_JPNB01000002.1"/>
</dbReference>
<dbReference type="Gene3D" id="1.10.3210.10">
    <property type="entry name" value="Hypothetical protein af1432"/>
    <property type="match status" value="1"/>
</dbReference>
<evidence type="ECO:0000313" key="3">
    <source>
        <dbReference type="Proteomes" id="UP000295718"/>
    </source>
</evidence>
<dbReference type="PANTHER" id="PTHR43155">
    <property type="entry name" value="CYCLIC DI-GMP PHOSPHODIESTERASE PA4108-RELATED"/>
    <property type="match status" value="1"/>
</dbReference>
<gene>
    <name evidence="2" type="ORF">EDD76_101310</name>
</gene>
<protein>
    <submittedName>
        <fullName evidence="2">Putative nucleotidyltransferase with HDIG domain</fullName>
    </submittedName>
</protein>
<dbReference type="PANTHER" id="PTHR43155:SF2">
    <property type="entry name" value="CYCLIC DI-GMP PHOSPHODIESTERASE PA4108"/>
    <property type="match status" value="1"/>
</dbReference>
<dbReference type="EMBL" id="SLUO01000001">
    <property type="protein sequence ID" value="TCL61213.1"/>
    <property type="molecule type" value="Genomic_DNA"/>
</dbReference>
<dbReference type="PROSITE" id="PS51832">
    <property type="entry name" value="HD_GYP"/>
    <property type="match status" value="1"/>
</dbReference>
<reference evidence="2 3" key="1">
    <citation type="submission" date="2019-03" db="EMBL/GenBank/DDBJ databases">
        <title>Genomic Encyclopedia of Type Strains, Phase IV (KMG-IV): sequencing the most valuable type-strain genomes for metagenomic binning, comparative biology and taxonomic classification.</title>
        <authorList>
            <person name="Goeker M."/>
        </authorList>
    </citation>
    <scope>NUCLEOTIDE SEQUENCE [LARGE SCALE GENOMIC DNA]</scope>
    <source>
        <strain evidence="2 3">DSM 100556</strain>
    </source>
</reference>
<organism evidence="2 3">
    <name type="scientific">Kineothrix alysoides</name>
    <dbReference type="NCBI Taxonomy" id="1469948"/>
    <lineage>
        <taxon>Bacteria</taxon>
        <taxon>Bacillati</taxon>
        <taxon>Bacillota</taxon>
        <taxon>Clostridia</taxon>
        <taxon>Lachnospirales</taxon>
        <taxon>Lachnospiraceae</taxon>
        <taxon>Kineothrix</taxon>
    </lineage>
</organism>
<comment type="caution">
    <text evidence="2">The sequence shown here is derived from an EMBL/GenBank/DDBJ whole genome shotgun (WGS) entry which is preliminary data.</text>
</comment>
<dbReference type="Pfam" id="PF13487">
    <property type="entry name" value="HD_5"/>
    <property type="match status" value="1"/>
</dbReference>
<dbReference type="STRING" id="1469948.GCA_000732725_02459"/>
<name>A0A4R1R6K7_9FIRM</name>
<dbReference type="SMART" id="SM00471">
    <property type="entry name" value="HDc"/>
    <property type="match status" value="1"/>
</dbReference>
<dbReference type="OrthoDB" id="9804747at2"/>
<evidence type="ECO:0000313" key="2">
    <source>
        <dbReference type="EMBL" id="TCL61213.1"/>
    </source>
</evidence>
<dbReference type="Proteomes" id="UP000295718">
    <property type="component" value="Unassembled WGS sequence"/>
</dbReference>
<dbReference type="InterPro" id="IPR003607">
    <property type="entry name" value="HD/PDEase_dom"/>
</dbReference>
<evidence type="ECO:0000259" key="1">
    <source>
        <dbReference type="PROSITE" id="PS51832"/>
    </source>
</evidence>
<dbReference type="AlphaFoldDB" id="A0A4R1R6K7"/>
<feature type="domain" description="HD-GYP" evidence="1">
    <location>
        <begin position="122"/>
        <end position="317"/>
    </location>
</feature>
<dbReference type="SUPFAM" id="SSF109604">
    <property type="entry name" value="HD-domain/PDEase-like"/>
    <property type="match status" value="1"/>
</dbReference>
<keyword evidence="2" id="KW-0808">Transferase</keyword>
<accession>A0A4R1R6K7</accession>
<dbReference type="GO" id="GO:0016740">
    <property type="term" value="F:transferase activity"/>
    <property type="evidence" value="ECO:0007669"/>
    <property type="project" value="UniProtKB-KW"/>
</dbReference>
<dbReference type="CDD" id="cd00077">
    <property type="entry name" value="HDc"/>
    <property type="match status" value="1"/>
</dbReference>
<dbReference type="InterPro" id="IPR006675">
    <property type="entry name" value="HDIG_dom"/>
</dbReference>